<keyword evidence="2" id="KW-1185">Reference proteome</keyword>
<evidence type="ECO:0000313" key="1">
    <source>
        <dbReference type="EMBL" id="PNF19947.1"/>
    </source>
</evidence>
<proteinExistence type="predicted"/>
<organism evidence="1 2">
    <name type="scientific">Cryptotermes secundus</name>
    <dbReference type="NCBI Taxonomy" id="105785"/>
    <lineage>
        <taxon>Eukaryota</taxon>
        <taxon>Metazoa</taxon>
        <taxon>Ecdysozoa</taxon>
        <taxon>Arthropoda</taxon>
        <taxon>Hexapoda</taxon>
        <taxon>Insecta</taxon>
        <taxon>Pterygota</taxon>
        <taxon>Neoptera</taxon>
        <taxon>Polyneoptera</taxon>
        <taxon>Dictyoptera</taxon>
        <taxon>Blattodea</taxon>
        <taxon>Blattoidea</taxon>
        <taxon>Termitoidae</taxon>
        <taxon>Kalotermitidae</taxon>
        <taxon>Cryptotermitinae</taxon>
        <taxon>Cryptotermes</taxon>
    </lineage>
</organism>
<evidence type="ECO:0000313" key="2">
    <source>
        <dbReference type="Proteomes" id="UP000235965"/>
    </source>
</evidence>
<dbReference type="OrthoDB" id="63112at2759"/>
<dbReference type="SUPFAM" id="SSF52058">
    <property type="entry name" value="L domain-like"/>
    <property type="match status" value="1"/>
</dbReference>
<dbReference type="EMBL" id="NEVH01021199">
    <property type="protein sequence ID" value="PNF19947.1"/>
    <property type="molecule type" value="Genomic_DNA"/>
</dbReference>
<name>A0A2J7PUD5_9NEOP</name>
<dbReference type="InParanoid" id="A0A2J7PUD5"/>
<reference evidence="1 2" key="1">
    <citation type="submission" date="2017-12" db="EMBL/GenBank/DDBJ databases">
        <title>Hemimetabolous genomes reveal molecular basis of termite eusociality.</title>
        <authorList>
            <person name="Harrison M.C."/>
            <person name="Jongepier E."/>
            <person name="Robertson H.M."/>
            <person name="Arning N."/>
            <person name="Bitard-Feildel T."/>
            <person name="Chao H."/>
            <person name="Childers C.P."/>
            <person name="Dinh H."/>
            <person name="Doddapaneni H."/>
            <person name="Dugan S."/>
            <person name="Gowin J."/>
            <person name="Greiner C."/>
            <person name="Han Y."/>
            <person name="Hu H."/>
            <person name="Hughes D.S.T."/>
            <person name="Huylmans A.-K."/>
            <person name="Kemena C."/>
            <person name="Kremer L.P.M."/>
            <person name="Lee S.L."/>
            <person name="Lopez-Ezquerra A."/>
            <person name="Mallet L."/>
            <person name="Monroy-Kuhn J.M."/>
            <person name="Moser A."/>
            <person name="Murali S.C."/>
            <person name="Muzny D.M."/>
            <person name="Otani S."/>
            <person name="Piulachs M.-D."/>
            <person name="Poelchau M."/>
            <person name="Qu J."/>
            <person name="Schaub F."/>
            <person name="Wada-Katsumata A."/>
            <person name="Worley K.C."/>
            <person name="Xie Q."/>
            <person name="Ylla G."/>
            <person name="Poulsen M."/>
            <person name="Gibbs R.A."/>
            <person name="Schal C."/>
            <person name="Richards S."/>
            <person name="Belles X."/>
            <person name="Korb J."/>
            <person name="Bornberg-Bauer E."/>
        </authorList>
    </citation>
    <scope>NUCLEOTIDE SEQUENCE [LARGE SCALE GENOMIC DNA]</scope>
    <source>
        <tissue evidence="1">Whole body</tissue>
    </source>
</reference>
<sequence>MQKLAHPETLRNMAIQALGKYVSDFMMRLIMLSTHSRRCGNNFRHHHEQCRHLRMSLLKWVPFNIAREITTVLIRCVNQTYIELINIRDFKIACDKIAPLLIKSVLHPSVKILDCIPKTSHPTILDFYKIKNCILIYKALPLLHDLTELRLGNARRTYDMNLEVGTFRNTLEKFSSRSCWDRDIQTLANSCRMLRCLDISGSFHISDMVADYILQFKHLEELNLCEIHSLSEEGLQHILNGLADVELSSSLKPNEISPSSTEDLMVSATSSADKSRSPTLRSQMLKSFGCSYATVQHIHVIAQFSNLTSLSLSNILTCILTPLQKLKHLKNFTLIDSRFILAQDLLIAIGSQLKCLNIIDVFGTDLHFISEKCPSLVCLHLCFHKVEDLWLLRRYQAPDPNRLHIFDFPAVVFLELFVCEPSTAQYIVTLFPNLKKLCMRYIFDDTFLVWIRSHENLQHLKEVFWGDDSVIQFTEKCAYITEFYSDGRTSVYKMQK</sequence>
<dbReference type="AlphaFoldDB" id="A0A2J7PUD5"/>
<gene>
    <name evidence="1" type="ORF">B7P43_G10370</name>
</gene>
<comment type="caution">
    <text evidence="1">The sequence shown here is derived from an EMBL/GenBank/DDBJ whole genome shotgun (WGS) entry which is preliminary data.</text>
</comment>
<evidence type="ECO:0008006" key="3">
    <source>
        <dbReference type="Google" id="ProtNLM"/>
    </source>
</evidence>
<dbReference type="Gene3D" id="3.80.10.10">
    <property type="entry name" value="Ribonuclease Inhibitor"/>
    <property type="match status" value="1"/>
</dbReference>
<protein>
    <recommendedName>
        <fullName evidence="3">F-box domain-containing protein</fullName>
    </recommendedName>
</protein>
<dbReference type="InterPro" id="IPR032675">
    <property type="entry name" value="LRR_dom_sf"/>
</dbReference>
<dbReference type="Proteomes" id="UP000235965">
    <property type="component" value="Unassembled WGS sequence"/>
</dbReference>
<accession>A0A2J7PUD5</accession>